<gene>
    <name evidence="2" type="ORF">D0T11_21600</name>
</gene>
<protein>
    <recommendedName>
        <fullName evidence="4">DUF481 domain-containing protein</fullName>
    </recommendedName>
</protein>
<accession>A0A418QH37</accession>
<organism evidence="2 3">
    <name type="scientific">Hymenobacter rubripertinctus</name>
    <dbReference type="NCBI Taxonomy" id="2029981"/>
    <lineage>
        <taxon>Bacteria</taxon>
        <taxon>Pseudomonadati</taxon>
        <taxon>Bacteroidota</taxon>
        <taxon>Cytophagia</taxon>
        <taxon>Cytophagales</taxon>
        <taxon>Hymenobacteraceae</taxon>
        <taxon>Hymenobacter</taxon>
    </lineage>
</organism>
<reference evidence="2 3" key="1">
    <citation type="submission" date="2018-09" db="EMBL/GenBank/DDBJ databases">
        <authorList>
            <person name="Zeman M."/>
            <person name="Pardy F."/>
        </authorList>
    </citation>
    <scope>NUCLEOTIDE SEQUENCE [LARGE SCALE GENOMIC DNA]</scope>
    <source>
        <strain evidence="2 3">CCM 8852</strain>
    </source>
</reference>
<evidence type="ECO:0000256" key="1">
    <source>
        <dbReference type="SAM" id="SignalP"/>
    </source>
</evidence>
<evidence type="ECO:0000313" key="2">
    <source>
        <dbReference type="EMBL" id="RIY04564.1"/>
    </source>
</evidence>
<sequence length="243" mass="27352">MNPLACLLLAAALPLAAAAQTTPTDSVATFKHQLGLTASPVLDGFFKNNRALPLGLLYKRQTKPNQALRLGLIISQRYAHRFDTQLRVNPGFTNNLFGAELYIGREWQSPLNARWVAYTGFDSGLEYSRYNTRDEQARIGSFNGSDEELLFKREDLFTYYSAFLRPLIGVRYQLSPFLYASVEAVVSARFLRTNLRDRSSLTRISTNEILSSDGTKVKDNAFRASLQPISQLTLHYCFGVPVR</sequence>
<keyword evidence="3" id="KW-1185">Reference proteome</keyword>
<evidence type="ECO:0008006" key="4">
    <source>
        <dbReference type="Google" id="ProtNLM"/>
    </source>
</evidence>
<proteinExistence type="predicted"/>
<dbReference type="AlphaFoldDB" id="A0A418QH37"/>
<feature type="signal peptide" evidence="1">
    <location>
        <begin position="1"/>
        <end position="19"/>
    </location>
</feature>
<feature type="chain" id="PRO_5019051964" description="DUF481 domain-containing protein" evidence="1">
    <location>
        <begin position="20"/>
        <end position="243"/>
    </location>
</feature>
<reference evidence="2 3" key="2">
    <citation type="submission" date="2019-01" db="EMBL/GenBank/DDBJ databases">
        <title>Hymenobacter humicola sp. nov., isolated from soils in Antarctica.</title>
        <authorList>
            <person name="Sedlacek I."/>
            <person name="Holochova P."/>
            <person name="Kralova S."/>
            <person name="Pantucek R."/>
            <person name="Stankova E."/>
            <person name="Vrbovska V."/>
            <person name="Kristofova L."/>
            <person name="Svec P."/>
            <person name="Busse H.-J."/>
        </authorList>
    </citation>
    <scope>NUCLEOTIDE SEQUENCE [LARGE SCALE GENOMIC DNA]</scope>
    <source>
        <strain evidence="2 3">CCM 8852</strain>
    </source>
</reference>
<name>A0A418QH37_9BACT</name>
<dbReference type="RefSeq" id="WP_119657871.1">
    <property type="nucleotide sequence ID" value="NZ_JBHUOI010000003.1"/>
</dbReference>
<dbReference type="OrthoDB" id="884194at2"/>
<evidence type="ECO:0000313" key="3">
    <source>
        <dbReference type="Proteomes" id="UP000284250"/>
    </source>
</evidence>
<keyword evidence="1" id="KW-0732">Signal</keyword>
<dbReference type="Proteomes" id="UP000284250">
    <property type="component" value="Unassembled WGS sequence"/>
</dbReference>
<dbReference type="EMBL" id="QYCN01000091">
    <property type="protein sequence ID" value="RIY04564.1"/>
    <property type="molecule type" value="Genomic_DNA"/>
</dbReference>
<comment type="caution">
    <text evidence="2">The sequence shown here is derived from an EMBL/GenBank/DDBJ whole genome shotgun (WGS) entry which is preliminary data.</text>
</comment>